<proteinExistence type="predicted"/>
<organism evidence="1">
    <name type="scientific">Cyclophora tenuis</name>
    <name type="common">Marine diatom</name>
    <dbReference type="NCBI Taxonomy" id="216820"/>
    <lineage>
        <taxon>Eukaryota</taxon>
        <taxon>Sar</taxon>
        <taxon>Stramenopiles</taxon>
        <taxon>Ochrophyta</taxon>
        <taxon>Bacillariophyta</taxon>
        <taxon>Fragilariophyceae</taxon>
        <taxon>Fragilariophycidae</taxon>
        <taxon>Cyclophorales</taxon>
        <taxon>Cyclophoraceae</taxon>
        <taxon>Cyclophora</taxon>
    </lineage>
</organism>
<evidence type="ECO:0000313" key="1">
    <source>
        <dbReference type="EMBL" id="CAD8944556.1"/>
    </source>
</evidence>
<dbReference type="AlphaFoldDB" id="A0A7S1GQB7"/>
<sequence length="103" mass="11761">MTHGWWSIALKEEQKMQFGRRNSSNSLQQQFNLLFVDTSSPIPHILLIGFLLQVYTFIYKYSSLFPNPSSYICSFIFDAEPKAESLIEEPSLDLGLSRAVSVP</sequence>
<protein>
    <submittedName>
        <fullName evidence="1">Uncharacterized protein</fullName>
    </submittedName>
</protein>
<name>A0A7S1GQB7_CYCTE</name>
<reference evidence="1" key="1">
    <citation type="submission" date="2021-01" db="EMBL/GenBank/DDBJ databases">
        <authorList>
            <person name="Corre E."/>
            <person name="Pelletier E."/>
            <person name="Niang G."/>
            <person name="Scheremetjew M."/>
            <person name="Finn R."/>
            <person name="Kale V."/>
            <person name="Holt S."/>
            <person name="Cochrane G."/>
            <person name="Meng A."/>
            <person name="Brown T."/>
            <person name="Cohen L."/>
        </authorList>
    </citation>
    <scope>NUCLEOTIDE SEQUENCE</scope>
    <source>
        <strain evidence="1">ECT3854</strain>
    </source>
</reference>
<accession>A0A7S1GQB7</accession>
<dbReference type="EMBL" id="HBFW01024534">
    <property type="protein sequence ID" value="CAD8944556.1"/>
    <property type="molecule type" value="Transcribed_RNA"/>
</dbReference>
<gene>
    <name evidence="1" type="ORF">CTEN0397_LOCUS15748</name>
</gene>